<evidence type="ECO:0000313" key="3">
    <source>
        <dbReference type="EMBL" id="CAK9162330.1"/>
    </source>
</evidence>
<dbReference type="AlphaFoldDB" id="A0ABC8QVU4"/>
<keyword evidence="4" id="KW-1185">Reference proteome</keyword>
<dbReference type="EMBL" id="CAUOFW020000714">
    <property type="protein sequence ID" value="CAK9135495.1"/>
    <property type="molecule type" value="Genomic_DNA"/>
</dbReference>
<reference evidence="2 4" key="1">
    <citation type="submission" date="2024-02" db="EMBL/GenBank/DDBJ databases">
        <authorList>
            <person name="Vignale AGUSTIN F."/>
            <person name="Sosa J E."/>
            <person name="Modenutti C."/>
        </authorList>
    </citation>
    <scope>NUCLEOTIDE SEQUENCE [LARGE SCALE GENOMIC DNA]</scope>
</reference>
<evidence type="ECO:0000313" key="2">
    <source>
        <dbReference type="EMBL" id="CAK9135495.1"/>
    </source>
</evidence>
<comment type="caution">
    <text evidence="2">The sequence shown here is derived from an EMBL/GenBank/DDBJ whole genome shotgun (WGS) entry which is preliminary data.</text>
</comment>
<dbReference type="Proteomes" id="UP001642360">
    <property type="component" value="Unassembled WGS sequence"/>
</dbReference>
<name>A0ABC8QVU4_9AQUA</name>
<accession>A0ABC8QVU4</accession>
<dbReference type="EMBL" id="CAUOFW020003836">
    <property type="protein sequence ID" value="CAK9162330.1"/>
    <property type="molecule type" value="Genomic_DNA"/>
</dbReference>
<organism evidence="2 4">
    <name type="scientific">Ilex paraguariensis</name>
    <name type="common">yerba mate</name>
    <dbReference type="NCBI Taxonomy" id="185542"/>
    <lineage>
        <taxon>Eukaryota</taxon>
        <taxon>Viridiplantae</taxon>
        <taxon>Streptophyta</taxon>
        <taxon>Embryophyta</taxon>
        <taxon>Tracheophyta</taxon>
        <taxon>Spermatophyta</taxon>
        <taxon>Magnoliopsida</taxon>
        <taxon>eudicotyledons</taxon>
        <taxon>Gunneridae</taxon>
        <taxon>Pentapetalae</taxon>
        <taxon>asterids</taxon>
        <taxon>campanulids</taxon>
        <taxon>Aquifoliales</taxon>
        <taxon>Aquifoliaceae</taxon>
        <taxon>Ilex</taxon>
    </lineage>
</organism>
<sequence length="60" mass="6685">MATSNLKRLEAQSMEEGATPMTEDQRFEAVLGPKNQDIYVVVGLLQSPQHLQLDSAFVHN</sequence>
<feature type="region of interest" description="Disordered" evidence="1">
    <location>
        <begin position="1"/>
        <end position="23"/>
    </location>
</feature>
<protein>
    <submittedName>
        <fullName evidence="2">Uncharacterized protein</fullName>
    </submittedName>
</protein>
<gene>
    <name evidence="2" type="ORF">ILEXP_LOCUS2446</name>
    <name evidence="3" type="ORF">ILEXP_LOCUS31194</name>
</gene>
<evidence type="ECO:0000313" key="4">
    <source>
        <dbReference type="Proteomes" id="UP001642360"/>
    </source>
</evidence>
<proteinExistence type="predicted"/>
<evidence type="ECO:0000256" key="1">
    <source>
        <dbReference type="SAM" id="MobiDB-lite"/>
    </source>
</evidence>